<dbReference type="GO" id="GO:0003700">
    <property type="term" value="F:DNA-binding transcription factor activity"/>
    <property type="evidence" value="ECO:0007669"/>
    <property type="project" value="InterPro"/>
</dbReference>
<comment type="caution">
    <text evidence="5">Lacks conserved residue(s) required for the propagation of feature annotation.</text>
</comment>
<dbReference type="AlphaFoldDB" id="A0A8R1EFV9"/>
<keyword evidence="3" id="KW-0804">Transcription</keyword>
<feature type="region of interest" description="Disordered" evidence="6">
    <location>
        <begin position="123"/>
        <end position="151"/>
    </location>
</feature>
<keyword evidence="2 5" id="KW-0238">DNA-binding</keyword>
<evidence type="ECO:0000313" key="9">
    <source>
        <dbReference type="Proteomes" id="UP000005237"/>
    </source>
</evidence>
<dbReference type="Proteomes" id="UP000005237">
    <property type="component" value="Unassembled WGS sequence"/>
</dbReference>
<keyword evidence="9" id="KW-1185">Reference proteome</keyword>
<evidence type="ECO:0000256" key="6">
    <source>
        <dbReference type="SAM" id="MobiDB-lite"/>
    </source>
</evidence>
<dbReference type="PROSITE" id="PS50252">
    <property type="entry name" value="TBOX_3"/>
    <property type="match status" value="1"/>
</dbReference>
<dbReference type="EnsemblMetazoa" id="CJA32772.1">
    <property type="protein sequence ID" value="CJA32772.1"/>
    <property type="gene ID" value="WBGene00208619"/>
</dbReference>
<dbReference type="GO" id="GO:0003677">
    <property type="term" value="F:DNA binding"/>
    <property type="evidence" value="ECO:0007669"/>
    <property type="project" value="UniProtKB-UniRule"/>
</dbReference>
<proteinExistence type="predicted"/>
<evidence type="ECO:0000256" key="5">
    <source>
        <dbReference type="PROSITE-ProRule" id="PRU00201"/>
    </source>
</evidence>
<dbReference type="InterPro" id="IPR036960">
    <property type="entry name" value="T-box_sf"/>
</dbReference>
<organism evidence="8 9">
    <name type="scientific">Caenorhabditis japonica</name>
    <dbReference type="NCBI Taxonomy" id="281687"/>
    <lineage>
        <taxon>Eukaryota</taxon>
        <taxon>Metazoa</taxon>
        <taxon>Ecdysozoa</taxon>
        <taxon>Nematoda</taxon>
        <taxon>Chromadorea</taxon>
        <taxon>Rhabditida</taxon>
        <taxon>Rhabditina</taxon>
        <taxon>Rhabditomorpha</taxon>
        <taxon>Rhabditoidea</taxon>
        <taxon>Rhabditidae</taxon>
        <taxon>Peloderinae</taxon>
        <taxon>Caenorhabditis</taxon>
    </lineage>
</organism>
<keyword evidence="4 5" id="KW-0539">Nucleus</keyword>
<feature type="compositionally biased region" description="Basic residues" evidence="6">
    <location>
        <begin position="123"/>
        <end position="132"/>
    </location>
</feature>
<evidence type="ECO:0000256" key="1">
    <source>
        <dbReference type="ARBA" id="ARBA00023015"/>
    </source>
</evidence>
<dbReference type="InterPro" id="IPR008967">
    <property type="entry name" value="p53-like_TF_DNA-bd_sf"/>
</dbReference>
<dbReference type="InterPro" id="IPR046360">
    <property type="entry name" value="T-box_DNA-bd"/>
</dbReference>
<dbReference type="Gene3D" id="2.60.40.820">
    <property type="entry name" value="Transcription factor, T-box"/>
    <property type="match status" value="1"/>
</dbReference>
<evidence type="ECO:0000313" key="8">
    <source>
        <dbReference type="EnsemblMetazoa" id="CJA32772.1"/>
    </source>
</evidence>
<evidence type="ECO:0000256" key="2">
    <source>
        <dbReference type="ARBA" id="ARBA00023125"/>
    </source>
</evidence>
<dbReference type="SUPFAM" id="SSF49417">
    <property type="entry name" value="p53-like transcription factors"/>
    <property type="match status" value="1"/>
</dbReference>
<comment type="subcellular location">
    <subcellularLocation>
        <location evidence="5">Nucleus</location>
    </subcellularLocation>
</comment>
<evidence type="ECO:0000256" key="4">
    <source>
        <dbReference type="ARBA" id="ARBA00023242"/>
    </source>
</evidence>
<dbReference type="Pfam" id="PF00907">
    <property type="entry name" value="T-box"/>
    <property type="match status" value="1"/>
</dbReference>
<keyword evidence="1" id="KW-0805">Transcription regulation</keyword>
<accession>A0A8R1EFV9</accession>
<evidence type="ECO:0000259" key="7">
    <source>
        <dbReference type="PROSITE" id="PS50252"/>
    </source>
</evidence>
<name>A0A8R1EFV9_CAEJA</name>
<reference evidence="8" key="2">
    <citation type="submission" date="2022-06" db="UniProtKB">
        <authorList>
            <consortium name="EnsemblMetazoa"/>
        </authorList>
    </citation>
    <scope>IDENTIFICATION</scope>
    <source>
        <strain evidence="8">DF5081</strain>
    </source>
</reference>
<feature type="domain" description="T-box" evidence="7">
    <location>
        <begin position="33"/>
        <end position="115"/>
    </location>
</feature>
<reference evidence="9" key="1">
    <citation type="submission" date="2010-08" db="EMBL/GenBank/DDBJ databases">
        <authorList>
            <consortium name="Caenorhabditis japonica Sequencing Consortium"/>
            <person name="Wilson R.K."/>
        </authorList>
    </citation>
    <scope>NUCLEOTIDE SEQUENCE [LARGE SCALE GENOMIC DNA]</scope>
    <source>
        <strain evidence="9">DF5081</strain>
    </source>
</reference>
<evidence type="ECO:0000256" key="3">
    <source>
        <dbReference type="ARBA" id="ARBA00023163"/>
    </source>
</evidence>
<dbReference type="GO" id="GO:0005634">
    <property type="term" value="C:nucleus"/>
    <property type="evidence" value="ECO:0007669"/>
    <property type="project" value="UniProtKB-SubCell"/>
</dbReference>
<sequence length="335" mass="38642">MLLNAMDDRNQEDQILYFISNATTVETAQVVQHKDGPQLGSYWIKNGLDFSWLKLTNKRHFVTDRHAFVEPRQHYRAIVRIEDVSNLDIHFIYSNQDQVFITVTVFVSEQFLELKDMWIKSRKKAGGPKKRSSGGEGGTFGNKQKKEKSFDDDCDADLDEMLWNAMNDRKQKNQLVESIPSTSVAQELSTPLTHFNEENEDLFTEFSVVPPSAQNVPSPGVTYQLETIVSEQIDQYVNQSAEVQLEDPNNWSNESLKAIYMAYQAQEQISSLLGYQIIPVKYEVIQPIPVEKSYDQGYNSNKSFPEDFHVYPPEQYQNNYWSNMENDNAAFFSPN</sequence>
<protein>
    <recommendedName>
        <fullName evidence="7">T-box domain-containing protein</fullName>
    </recommendedName>
</protein>
<dbReference type="GO" id="GO:0045893">
    <property type="term" value="P:positive regulation of DNA-templated transcription"/>
    <property type="evidence" value="ECO:0007669"/>
    <property type="project" value="InterPro"/>
</dbReference>